<reference evidence="2" key="1">
    <citation type="journal article" date="2023" name="Mol. Phylogenet. Evol.">
        <title>Genome-scale phylogeny and comparative genomics of the fungal order Sordariales.</title>
        <authorList>
            <person name="Hensen N."/>
            <person name="Bonometti L."/>
            <person name="Westerberg I."/>
            <person name="Brannstrom I.O."/>
            <person name="Guillou S."/>
            <person name="Cros-Aarteil S."/>
            <person name="Calhoun S."/>
            <person name="Haridas S."/>
            <person name="Kuo A."/>
            <person name="Mondo S."/>
            <person name="Pangilinan J."/>
            <person name="Riley R."/>
            <person name="LaButti K."/>
            <person name="Andreopoulos B."/>
            <person name="Lipzen A."/>
            <person name="Chen C."/>
            <person name="Yan M."/>
            <person name="Daum C."/>
            <person name="Ng V."/>
            <person name="Clum A."/>
            <person name="Steindorff A."/>
            <person name="Ohm R.A."/>
            <person name="Martin F."/>
            <person name="Silar P."/>
            <person name="Natvig D.O."/>
            <person name="Lalanne C."/>
            <person name="Gautier V."/>
            <person name="Ament-Velasquez S.L."/>
            <person name="Kruys A."/>
            <person name="Hutchinson M.I."/>
            <person name="Powell A.J."/>
            <person name="Barry K."/>
            <person name="Miller A.N."/>
            <person name="Grigoriev I.V."/>
            <person name="Debuchy R."/>
            <person name="Gladieux P."/>
            <person name="Hiltunen Thoren M."/>
            <person name="Johannesson H."/>
        </authorList>
    </citation>
    <scope>NUCLEOTIDE SEQUENCE</scope>
    <source>
        <strain evidence="2">CBS 118394</strain>
    </source>
</reference>
<evidence type="ECO:0000313" key="3">
    <source>
        <dbReference type="Proteomes" id="UP001283341"/>
    </source>
</evidence>
<reference evidence="2" key="2">
    <citation type="submission" date="2023-06" db="EMBL/GenBank/DDBJ databases">
        <authorList>
            <consortium name="Lawrence Berkeley National Laboratory"/>
            <person name="Haridas S."/>
            <person name="Hensen N."/>
            <person name="Bonometti L."/>
            <person name="Westerberg I."/>
            <person name="Brannstrom I.O."/>
            <person name="Guillou S."/>
            <person name="Cros-Aarteil S."/>
            <person name="Calhoun S."/>
            <person name="Kuo A."/>
            <person name="Mondo S."/>
            <person name="Pangilinan J."/>
            <person name="Riley R."/>
            <person name="Labutti K."/>
            <person name="Andreopoulos B."/>
            <person name="Lipzen A."/>
            <person name="Chen C."/>
            <person name="Yanf M."/>
            <person name="Daum C."/>
            <person name="Ng V."/>
            <person name="Clum A."/>
            <person name="Steindorff A."/>
            <person name="Ohm R."/>
            <person name="Martin F."/>
            <person name="Silar P."/>
            <person name="Natvig D."/>
            <person name="Lalanne C."/>
            <person name="Gautier V."/>
            <person name="Ament-Velasquez S.L."/>
            <person name="Kruys A."/>
            <person name="Hutchinson M.I."/>
            <person name="Powell A.J."/>
            <person name="Barry K."/>
            <person name="Miller A.N."/>
            <person name="Grigoriev I.V."/>
            <person name="Debuchy R."/>
            <person name="Gladieux P."/>
            <person name="Thoren M.H."/>
            <person name="Johannesson H."/>
        </authorList>
    </citation>
    <scope>NUCLEOTIDE SEQUENCE</scope>
    <source>
        <strain evidence="2">CBS 118394</strain>
    </source>
</reference>
<evidence type="ECO:0000256" key="1">
    <source>
        <dbReference type="SAM" id="Phobius"/>
    </source>
</evidence>
<organism evidence="2 3">
    <name type="scientific">Apodospora peruviana</name>
    <dbReference type="NCBI Taxonomy" id="516989"/>
    <lineage>
        <taxon>Eukaryota</taxon>
        <taxon>Fungi</taxon>
        <taxon>Dikarya</taxon>
        <taxon>Ascomycota</taxon>
        <taxon>Pezizomycotina</taxon>
        <taxon>Sordariomycetes</taxon>
        <taxon>Sordariomycetidae</taxon>
        <taxon>Sordariales</taxon>
        <taxon>Lasiosphaeriaceae</taxon>
        <taxon>Apodospora</taxon>
    </lineage>
</organism>
<evidence type="ECO:0000313" key="2">
    <source>
        <dbReference type="EMBL" id="KAK3316517.1"/>
    </source>
</evidence>
<comment type="caution">
    <text evidence="2">The sequence shown here is derived from an EMBL/GenBank/DDBJ whole genome shotgun (WGS) entry which is preliminary data.</text>
</comment>
<name>A0AAE0M2A2_9PEZI</name>
<protein>
    <submittedName>
        <fullName evidence="2">Uncharacterized protein</fullName>
    </submittedName>
</protein>
<sequence length="73" mass="8138">MNQCCGETEVEDGAGFNQSLPSTHNYSYLGYFLGCTYWSFFWVIGRPKVRLCPQAIRAIGGVLYPRDRLLGGG</sequence>
<accession>A0AAE0M2A2</accession>
<proteinExistence type="predicted"/>
<feature type="transmembrane region" description="Helical" evidence="1">
    <location>
        <begin position="26"/>
        <end position="44"/>
    </location>
</feature>
<keyword evidence="3" id="KW-1185">Reference proteome</keyword>
<dbReference type="AlphaFoldDB" id="A0AAE0M2A2"/>
<keyword evidence="1" id="KW-0812">Transmembrane</keyword>
<dbReference type="EMBL" id="JAUEDM010000005">
    <property type="protein sequence ID" value="KAK3316517.1"/>
    <property type="molecule type" value="Genomic_DNA"/>
</dbReference>
<dbReference type="Proteomes" id="UP001283341">
    <property type="component" value="Unassembled WGS sequence"/>
</dbReference>
<gene>
    <name evidence="2" type="ORF">B0H66DRAFT_641350</name>
</gene>
<keyword evidence="1" id="KW-0472">Membrane</keyword>
<keyword evidence="1" id="KW-1133">Transmembrane helix</keyword>